<evidence type="ECO:0000313" key="2">
    <source>
        <dbReference type="Proteomes" id="UP000706039"/>
    </source>
</evidence>
<dbReference type="Proteomes" id="UP000706039">
    <property type="component" value="Unassembled WGS sequence"/>
</dbReference>
<accession>A0ABS7PXG9</accession>
<gene>
    <name evidence="1" type="ORF">K7G82_27415</name>
</gene>
<dbReference type="EMBL" id="JAINVV010000014">
    <property type="protein sequence ID" value="MBY8826061.1"/>
    <property type="molecule type" value="Genomic_DNA"/>
</dbReference>
<name>A0ABS7PXG9_9SPHN</name>
<organism evidence="1 2">
    <name type="scientific">Sphingomonas colocasiae</name>
    <dbReference type="NCBI Taxonomy" id="1848973"/>
    <lineage>
        <taxon>Bacteria</taxon>
        <taxon>Pseudomonadati</taxon>
        <taxon>Pseudomonadota</taxon>
        <taxon>Alphaproteobacteria</taxon>
        <taxon>Sphingomonadales</taxon>
        <taxon>Sphingomonadaceae</taxon>
        <taxon>Sphingomonas</taxon>
    </lineage>
</organism>
<keyword evidence="2" id="KW-1185">Reference proteome</keyword>
<protein>
    <submittedName>
        <fullName evidence="1">Uncharacterized protein</fullName>
    </submittedName>
</protein>
<sequence length="92" mass="9752">MDFAFARFENLLARPLGVVPDFPVLLAGLSAQQSVTATARCQILIERDAVDTGPSRDPMIMMFADGATIAPAELGGSFNIAAARRITSGLRT</sequence>
<evidence type="ECO:0000313" key="1">
    <source>
        <dbReference type="EMBL" id="MBY8826061.1"/>
    </source>
</evidence>
<proteinExistence type="predicted"/>
<comment type="caution">
    <text evidence="1">The sequence shown here is derived from an EMBL/GenBank/DDBJ whole genome shotgun (WGS) entry which is preliminary data.</text>
</comment>
<dbReference type="RefSeq" id="WP_222993337.1">
    <property type="nucleotide sequence ID" value="NZ_JAINVV010000014.1"/>
</dbReference>
<reference evidence="1 2" key="1">
    <citation type="submission" date="2021-08" db="EMBL/GenBank/DDBJ databases">
        <authorList>
            <person name="Tuo L."/>
        </authorList>
    </citation>
    <scope>NUCLEOTIDE SEQUENCE [LARGE SCALE GENOMIC DNA]</scope>
    <source>
        <strain evidence="1 2">JCM 31229</strain>
    </source>
</reference>